<dbReference type="OrthoDB" id="6114847at2"/>
<feature type="transmembrane region" description="Helical" evidence="7">
    <location>
        <begin position="161"/>
        <end position="179"/>
    </location>
</feature>
<dbReference type="SMART" id="SM00387">
    <property type="entry name" value="HATPase_c"/>
    <property type="match status" value="1"/>
</dbReference>
<dbReference type="Proteomes" id="UP000199766">
    <property type="component" value="Unassembled WGS sequence"/>
</dbReference>
<dbReference type="SUPFAM" id="SSF52172">
    <property type="entry name" value="CheY-like"/>
    <property type="match status" value="1"/>
</dbReference>
<dbReference type="Gene3D" id="3.40.50.2300">
    <property type="match status" value="1"/>
</dbReference>
<keyword evidence="7" id="KW-1133">Transmembrane helix</keyword>
<feature type="modified residue" description="4-aspartylphosphate" evidence="6">
    <location>
        <position position="539"/>
    </location>
</feature>
<dbReference type="EMBL" id="FOGD01000002">
    <property type="protein sequence ID" value="SEQ82960.1"/>
    <property type="molecule type" value="Genomic_DNA"/>
</dbReference>
<dbReference type="InterPro" id="IPR003661">
    <property type="entry name" value="HisK_dim/P_dom"/>
</dbReference>
<comment type="catalytic activity">
    <reaction evidence="1">
        <text>ATP + protein L-histidine = ADP + protein N-phospho-L-histidine.</text>
        <dbReference type="EC" id="2.7.13.3"/>
    </reaction>
</comment>
<dbReference type="EC" id="2.7.13.3" evidence="2"/>
<evidence type="ECO:0000259" key="9">
    <source>
        <dbReference type="PROSITE" id="PS50110"/>
    </source>
</evidence>
<dbReference type="CDD" id="cd00082">
    <property type="entry name" value="HisKA"/>
    <property type="match status" value="1"/>
</dbReference>
<evidence type="ECO:0000256" key="3">
    <source>
        <dbReference type="ARBA" id="ARBA00022553"/>
    </source>
</evidence>
<dbReference type="SUPFAM" id="SSF47384">
    <property type="entry name" value="Homodimeric domain of signal transducing histidine kinase"/>
    <property type="match status" value="1"/>
</dbReference>
<feature type="domain" description="Response regulatory" evidence="9">
    <location>
        <begin position="488"/>
        <end position="605"/>
    </location>
</feature>
<evidence type="ECO:0000256" key="5">
    <source>
        <dbReference type="ARBA" id="ARBA00022777"/>
    </source>
</evidence>
<protein>
    <recommendedName>
        <fullName evidence="2">histidine kinase</fullName>
        <ecNumber evidence="2">2.7.13.3</ecNumber>
    </recommendedName>
</protein>
<dbReference type="InterPro" id="IPR036890">
    <property type="entry name" value="HATPase_C_sf"/>
</dbReference>
<feature type="transmembrane region" description="Helical" evidence="7">
    <location>
        <begin position="105"/>
        <end position="129"/>
    </location>
</feature>
<reference evidence="10 11" key="1">
    <citation type="submission" date="2016-10" db="EMBL/GenBank/DDBJ databases">
        <authorList>
            <person name="de Groot N.N."/>
        </authorList>
    </citation>
    <scope>NUCLEOTIDE SEQUENCE [LARGE SCALE GENOMIC DNA]</scope>
    <source>
        <strain evidence="10 11">ATCC 35958</strain>
    </source>
</reference>
<dbReference type="PANTHER" id="PTHR43047">
    <property type="entry name" value="TWO-COMPONENT HISTIDINE PROTEIN KINASE"/>
    <property type="match status" value="1"/>
</dbReference>
<feature type="transmembrane region" description="Helical" evidence="7">
    <location>
        <begin position="47"/>
        <end position="67"/>
    </location>
</feature>
<evidence type="ECO:0000256" key="1">
    <source>
        <dbReference type="ARBA" id="ARBA00000085"/>
    </source>
</evidence>
<dbReference type="GO" id="GO:0009927">
    <property type="term" value="F:histidine phosphotransfer kinase activity"/>
    <property type="evidence" value="ECO:0007669"/>
    <property type="project" value="TreeGrafter"/>
</dbReference>
<dbReference type="SMART" id="SM00388">
    <property type="entry name" value="HisKA"/>
    <property type="match status" value="1"/>
</dbReference>
<keyword evidence="3 6" id="KW-0597">Phosphoprotein</keyword>
<keyword evidence="4" id="KW-0808">Transferase</keyword>
<evidence type="ECO:0000256" key="7">
    <source>
        <dbReference type="SAM" id="Phobius"/>
    </source>
</evidence>
<dbReference type="SMART" id="SM00448">
    <property type="entry name" value="REC"/>
    <property type="match status" value="1"/>
</dbReference>
<dbReference type="AlphaFoldDB" id="A0A1H9J7X2"/>
<dbReference type="GO" id="GO:0005886">
    <property type="term" value="C:plasma membrane"/>
    <property type="evidence" value="ECO:0007669"/>
    <property type="project" value="TreeGrafter"/>
</dbReference>
<keyword evidence="5 10" id="KW-0418">Kinase</keyword>
<sequence>MTAATEEPPSSPAPQPLWTRWRNLVIGQDRDEMLAEQVRLLRHSFPMTLTASLLTSLGTVWVMGLVIPLYAVLWWFAVHLLVVTCVYVGLCPLPRAHKTPRQDAWRLMQCMAAMGLLWGSLGLIIWRFSHDTTDAVIYYVGILSTVSSGALGLGAPMYRAYVVYLSCAVSGALVALLLTEGAVTLPAMAMVAVYYGLTCLHARNLSKAALNSIEIKFENERLVGQLRAQTQRALQAQEAAEQANQDKSRFLAAASHDLRQPLHAMGLFLETLRRSPLNERQALVLGHASTASRAAAEMLTTLLDYSRLEAGVVKAHRAPFSVQALLSGLEQEFGVQADAAALVYRTRETSAAALADRALVDLVMRNLISNALRYTQRGGVLIACRQRRMRLALEVWDTGMGIPNEHITEIFREFHQLGNPERDRRKGLGLGLAIVKRLVAEMGTQVEVFSRVGQGSMFRLWLDAWNGPLLMDEHADNGDQTRRLAGLRVLAIDDDEAVCLGMQSLLQSWGCVCTTAPSARAVLDSPAAQHRPPDLIITDYRLREGETGKEVLEQLRAHWGQPVSAIIMTGDTSPQRLRDAQSTAALLLHKPVSSDQLIAAMVQLLPVPKG</sequence>
<feature type="transmembrane region" description="Helical" evidence="7">
    <location>
        <begin position="73"/>
        <end position="93"/>
    </location>
</feature>
<evidence type="ECO:0000313" key="11">
    <source>
        <dbReference type="Proteomes" id="UP000199766"/>
    </source>
</evidence>
<dbReference type="GO" id="GO:0000155">
    <property type="term" value="F:phosphorelay sensor kinase activity"/>
    <property type="evidence" value="ECO:0007669"/>
    <property type="project" value="InterPro"/>
</dbReference>
<keyword evidence="7" id="KW-0812">Transmembrane</keyword>
<proteinExistence type="predicted"/>
<keyword evidence="7" id="KW-0472">Membrane</keyword>
<dbReference type="PRINTS" id="PR00344">
    <property type="entry name" value="BCTRLSENSOR"/>
</dbReference>
<dbReference type="CDD" id="cd00156">
    <property type="entry name" value="REC"/>
    <property type="match status" value="1"/>
</dbReference>
<dbReference type="InterPro" id="IPR001789">
    <property type="entry name" value="Sig_transdc_resp-reg_receiver"/>
</dbReference>
<evidence type="ECO:0000256" key="2">
    <source>
        <dbReference type="ARBA" id="ARBA00012438"/>
    </source>
</evidence>
<evidence type="ECO:0000313" key="10">
    <source>
        <dbReference type="EMBL" id="SEQ82960.1"/>
    </source>
</evidence>
<dbReference type="PROSITE" id="PS50110">
    <property type="entry name" value="RESPONSE_REGULATORY"/>
    <property type="match status" value="1"/>
</dbReference>
<evidence type="ECO:0000259" key="8">
    <source>
        <dbReference type="PROSITE" id="PS50109"/>
    </source>
</evidence>
<name>A0A1H9J7X2_9BURK</name>
<dbReference type="Gene3D" id="3.30.565.10">
    <property type="entry name" value="Histidine kinase-like ATPase, C-terminal domain"/>
    <property type="match status" value="1"/>
</dbReference>
<organism evidence="10 11">
    <name type="scientific">Giesbergeria anulus</name>
    <dbReference type="NCBI Taxonomy" id="180197"/>
    <lineage>
        <taxon>Bacteria</taxon>
        <taxon>Pseudomonadati</taxon>
        <taxon>Pseudomonadota</taxon>
        <taxon>Betaproteobacteria</taxon>
        <taxon>Burkholderiales</taxon>
        <taxon>Comamonadaceae</taxon>
        <taxon>Giesbergeria</taxon>
    </lineage>
</organism>
<dbReference type="InterPro" id="IPR004358">
    <property type="entry name" value="Sig_transdc_His_kin-like_C"/>
</dbReference>
<evidence type="ECO:0000256" key="4">
    <source>
        <dbReference type="ARBA" id="ARBA00022679"/>
    </source>
</evidence>
<dbReference type="PROSITE" id="PS50109">
    <property type="entry name" value="HIS_KIN"/>
    <property type="match status" value="1"/>
</dbReference>
<dbReference type="PANTHER" id="PTHR43047:SF9">
    <property type="entry name" value="HISTIDINE KINASE"/>
    <property type="match status" value="1"/>
</dbReference>
<dbReference type="Pfam" id="PF00072">
    <property type="entry name" value="Response_reg"/>
    <property type="match status" value="1"/>
</dbReference>
<dbReference type="InterPro" id="IPR011006">
    <property type="entry name" value="CheY-like_superfamily"/>
</dbReference>
<dbReference type="Pfam" id="PF00512">
    <property type="entry name" value="HisKA"/>
    <property type="match status" value="1"/>
</dbReference>
<dbReference type="InterPro" id="IPR003594">
    <property type="entry name" value="HATPase_dom"/>
</dbReference>
<dbReference type="STRING" id="180197.SAMN02982919_01331"/>
<evidence type="ECO:0000256" key="6">
    <source>
        <dbReference type="PROSITE-ProRule" id="PRU00169"/>
    </source>
</evidence>
<dbReference type="FunFam" id="3.30.565.10:FF:000049">
    <property type="entry name" value="Two-component sensor histidine kinase"/>
    <property type="match status" value="1"/>
</dbReference>
<feature type="domain" description="Histidine kinase" evidence="8">
    <location>
        <begin position="253"/>
        <end position="466"/>
    </location>
</feature>
<gene>
    <name evidence="10" type="ORF">SAMN02982919_01331</name>
</gene>
<feature type="transmembrane region" description="Helical" evidence="7">
    <location>
        <begin position="135"/>
        <end position="154"/>
    </location>
</feature>
<dbReference type="InterPro" id="IPR036097">
    <property type="entry name" value="HisK_dim/P_sf"/>
</dbReference>
<accession>A0A1H9J7X2</accession>
<dbReference type="SUPFAM" id="SSF55874">
    <property type="entry name" value="ATPase domain of HSP90 chaperone/DNA topoisomerase II/histidine kinase"/>
    <property type="match status" value="1"/>
</dbReference>
<dbReference type="Pfam" id="PF02518">
    <property type="entry name" value="HATPase_c"/>
    <property type="match status" value="1"/>
</dbReference>
<dbReference type="InterPro" id="IPR005467">
    <property type="entry name" value="His_kinase_dom"/>
</dbReference>
<keyword evidence="11" id="KW-1185">Reference proteome</keyword>
<dbReference type="Gene3D" id="1.10.287.130">
    <property type="match status" value="1"/>
</dbReference>